<accession>A0ABX0NDF4</accession>
<protein>
    <submittedName>
        <fullName evidence="4">TolC family protein</fullName>
    </submittedName>
</protein>
<keyword evidence="3" id="KW-0732">Signal</keyword>
<name>A0ABX0NDF4_9BURK</name>
<dbReference type="SUPFAM" id="SSF56954">
    <property type="entry name" value="Outer membrane efflux proteins (OEP)"/>
    <property type="match status" value="1"/>
</dbReference>
<feature type="chain" id="PRO_5045066996" evidence="3">
    <location>
        <begin position="19"/>
        <end position="491"/>
    </location>
</feature>
<gene>
    <name evidence="4" type="ORF">F2P44_29310</name>
</gene>
<dbReference type="EMBL" id="WHJG01000050">
    <property type="protein sequence ID" value="NHZ83343.1"/>
    <property type="molecule type" value="Genomic_DNA"/>
</dbReference>
<dbReference type="Proteomes" id="UP000621455">
    <property type="component" value="Unassembled WGS sequence"/>
</dbReference>
<reference evidence="4 5" key="1">
    <citation type="submission" date="2019-10" db="EMBL/GenBank/DDBJ databases">
        <title>Taxonomy of Antarctic Massilia spp.: description of Massilia rubra sp. nov., Massilia aquatica sp. nov., Massilia mucilaginosa sp. nov., Massilia frigida sp. nov. isolated from streams, lakes and regoliths.</title>
        <authorList>
            <person name="Holochova P."/>
            <person name="Sedlacek I."/>
            <person name="Kralova S."/>
            <person name="Maslanova I."/>
            <person name="Busse H.-J."/>
            <person name="Stankova E."/>
            <person name="Vrbovska V."/>
            <person name="Kovarovic V."/>
            <person name="Bartak M."/>
            <person name="Svec P."/>
            <person name="Pantucek R."/>
        </authorList>
    </citation>
    <scope>NUCLEOTIDE SEQUENCE [LARGE SCALE GENOMIC DNA]</scope>
    <source>
        <strain evidence="4 5">CCM 8695</strain>
    </source>
</reference>
<dbReference type="PANTHER" id="PTHR30203:SF24">
    <property type="entry name" value="BLR4935 PROTEIN"/>
    <property type="match status" value="1"/>
</dbReference>
<dbReference type="Pfam" id="PF02321">
    <property type="entry name" value="OEP"/>
    <property type="match status" value="2"/>
</dbReference>
<feature type="signal peptide" evidence="3">
    <location>
        <begin position="1"/>
        <end position="18"/>
    </location>
</feature>
<dbReference type="InterPro" id="IPR010131">
    <property type="entry name" value="MdtP/NodT-like"/>
</dbReference>
<sequence length="491" mass="50726">MYKLVLPLAIAAAWPCHAQARNLPAPAFTVASTVTPETQAVPTPLMATVLALSGAASVAPHQGAHTDAPSAATPHGALADAPSVAPHQGALADAPPVGAPVSAAAPLSLAGALSRVLQANTDLRAGALEIDAQSGAVLQAGVAPNPELATLVEDAREPTRTTTVQLNVPIELGGKRAARVNAAQLGHDAAGAGLAVKRNAVLASARAAFHDLLAAQQRQQIAAESLTLANGALAAATKRVLAGKNSPVDETRARIAASSVKVDLAQAAGELAGAKNHLAALWGGTGRDIGRAEGYLDRLPTRASLPHLMEQLKAAPALRLAHIELARRQALSQVERAGRVPDLTVSIGAKRDQQAGRNQAVFGLAIPLPLFDRNQGKLHEALQRSEKARAELDGARARLSNELAQAHEALSVAREQAQLLNDEVLPGAQSAYEAARTGFEYGKFNLIDVIDAQRTLLQARTQHLRALADAHRAAADIDSILGVPGAAQTVE</sequence>
<evidence type="ECO:0000256" key="1">
    <source>
        <dbReference type="ARBA" id="ARBA00007613"/>
    </source>
</evidence>
<evidence type="ECO:0000256" key="2">
    <source>
        <dbReference type="SAM" id="Coils"/>
    </source>
</evidence>
<keyword evidence="5" id="KW-1185">Reference proteome</keyword>
<proteinExistence type="inferred from homology"/>
<evidence type="ECO:0000313" key="4">
    <source>
        <dbReference type="EMBL" id="NHZ83343.1"/>
    </source>
</evidence>
<keyword evidence="2" id="KW-0175">Coiled coil</keyword>
<dbReference type="InterPro" id="IPR003423">
    <property type="entry name" value="OMP_efflux"/>
</dbReference>
<dbReference type="Gene3D" id="1.20.1600.10">
    <property type="entry name" value="Outer membrane efflux proteins (OEP)"/>
    <property type="match status" value="1"/>
</dbReference>
<comment type="similarity">
    <text evidence="1">Belongs to the outer membrane factor (OMF) (TC 1.B.17) family.</text>
</comment>
<dbReference type="PANTHER" id="PTHR30203">
    <property type="entry name" value="OUTER MEMBRANE CATION EFFLUX PROTEIN"/>
    <property type="match status" value="1"/>
</dbReference>
<feature type="coiled-coil region" evidence="2">
    <location>
        <begin position="378"/>
        <end position="423"/>
    </location>
</feature>
<organism evidence="4 5">
    <name type="scientific">Massilia frigida</name>
    <dbReference type="NCBI Taxonomy" id="2609281"/>
    <lineage>
        <taxon>Bacteria</taxon>
        <taxon>Pseudomonadati</taxon>
        <taxon>Pseudomonadota</taxon>
        <taxon>Betaproteobacteria</taxon>
        <taxon>Burkholderiales</taxon>
        <taxon>Oxalobacteraceae</taxon>
        <taxon>Telluria group</taxon>
        <taxon>Massilia</taxon>
    </lineage>
</organism>
<comment type="caution">
    <text evidence="4">The sequence shown here is derived from an EMBL/GenBank/DDBJ whole genome shotgun (WGS) entry which is preliminary data.</text>
</comment>
<evidence type="ECO:0000313" key="5">
    <source>
        <dbReference type="Proteomes" id="UP000621455"/>
    </source>
</evidence>
<evidence type="ECO:0000256" key="3">
    <source>
        <dbReference type="SAM" id="SignalP"/>
    </source>
</evidence>